<dbReference type="GeneID" id="103184380"/>
<dbReference type="GO" id="GO:0005911">
    <property type="term" value="C:cell-cell junction"/>
    <property type="evidence" value="ECO:0007669"/>
    <property type="project" value="TreeGrafter"/>
</dbReference>
<reference evidence="9" key="4">
    <citation type="submission" date="2025-08" db="UniProtKB">
        <authorList>
            <consortium name="Ensembl"/>
        </authorList>
    </citation>
    <scope>IDENTIFICATION</scope>
</reference>
<dbReference type="InterPro" id="IPR013783">
    <property type="entry name" value="Ig-like_fold"/>
</dbReference>
<dbReference type="InterPro" id="IPR003599">
    <property type="entry name" value="Ig_sub"/>
</dbReference>
<sequence length="421" mass="46112">MVVADSFFPRLLLLLLLALTPLAVSAAAAAASAAVGGTGNAADLKISIAPSEVLPNGTKFVLRHKNVSFHCSSLSQQKSLMSWSFVRPESKPEEFTEIVESFTEFSLANMVHSLQGNYTCSANNTAQGIEASTTVEVLVYYPPTGFPVCHSEFSDTNMYLYCSWVGGYPYPTLVWSGEGVNDENEDAEHFLPGRNDTKILTLSKSATYDGKMFKCTGSHFAYTSRVEPSCTTTLKAPLPESEPLVTGSVEKNKTLICRVKEGNPPPKLSWLRNSDTEIRPSNKYVISNDGQVSYLTIINCSKELDEGTYFCKSENPLGTKEVEIWVSVNSKNISGLVAGITVVLLLSGAIFFGLYVYFNRTRLFTRSHFWKEDSSNVFTLVESDGEDDFLPESSSGVTSVVNPEIHQGMNGHTVAQVYLND</sequence>
<keyword evidence="10" id="KW-1185">Reference proteome</keyword>
<dbReference type="InterPro" id="IPR013098">
    <property type="entry name" value="Ig_I-set"/>
</dbReference>
<dbReference type="GO" id="GO:0050839">
    <property type="term" value="F:cell adhesion molecule binding"/>
    <property type="evidence" value="ECO:0007669"/>
    <property type="project" value="TreeGrafter"/>
</dbReference>
<dbReference type="OMA" id="HPMISTE"/>
<keyword evidence="3" id="KW-1015">Disulfide bond</keyword>
<reference evidence="10" key="1">
    <citation type="journal article" date="2006" name="Science">
        <title>Ancient noncoding elements conserved in the human genome.</title>
        <authorList>
            <person name="Venkatesh B."/>
            <person name="Kirkness E.F."/>
            <person name="Loh Y.H."/>
            <person name="Halpern A.L."/>
            <person name="Lee A.P."/>
            <person name="Johnson J."/>
            <person name="Dandona N."/>
            <person name="Viswanathan L.D."/>
            <person name="Tay A."/>
            <person name="Venter J.C."/>
            <person name="Strausberg R.L."/>
            <person name="Brenner S."/>
        </authorList>
    </citation>
    <scope>NUCLEOTIDE SEQUENCE [LARGE SCALE GENOMIC DNA]</scope>
</reference>
<evidence type="ECO:0000256" key="6">
    <source>
        <dbReference type="SAM" id="Phobius"/>
    </source>
</evidence>
<evidence type="ECO:0000256" key="4">
    <source>
        <dbReference type="ARBA" id="ARBA00023180"/>
    </source>
</evidence>
<dbReference type="InterPro" id="IPR003598">
    <property type="entry name" value="Ig_sub2"/>
</dbReference>
<dbReference type="OrthoDB" id="9043395at2759"/>
<feature type="domain" description="Ig-like" evidence="8">
    <location>
        <begin position="228"/>
        <end position="327"/>
    </location>
</feature>
<evidence type="ECO:0000256" key="5">
    <source>
        <dbReference type="ARBA" id="ARBA00023319"/>
    </source>
</evidence>
<evidence type="ECO:0000256" key="2">
    <source>
        <dbReference type="ARBA" id="ARBA00023136"/>
    </source>
</evidence>
<evidence type="ECO:0000313" key="10">
    <source>
        <dbReference type="Proteomes" id="UP000314986"/>
    </source>
</evidence>
<dbReference type="SMART" id="SM00409">
    <property type="entry name" value="IG"/>
    <property type="match status" value="2"/>
</dbReference>
<dbReference type="KEGG" id="cmk:103184380"/>
<dbReference type="Ensembl" id="ENSCMIT00000019178.1">
    <property type="protein sequence ID" value="ENSCMIP00000018824.1"/>
    <property type="gene ID" value="ENSCMIG00000008847.1"/>
</dbReference>
<dbReference type="STRING" id="7868.ENSCMIP00000018824"/>
<dbReference type="GO" id="GO:0098609">
    <property type="term" value="P:cell-cell adhesion"/>
    <property type="evidence" value="ECO:0007669"/>
    <property type="project" value="TreeGrafter"/>
</dbReference>
<reference evidence="9" key="5">
    <citation type="submission" date="2025-09" db="UniProtKB">
        <authorList>
            <consortium name="Ensembl"/>
        </authorList>
    </citation>
    <scope>IDENTIFICATION</scope>
</reference>
<evidence type="ECO:0000256" key="7">
    <source>
        <dbReference type="SAM" id="SignalP"/>
    </source>
</evidence>
<feature type="domain" description="Ig-like" evidence="8">
    <location>
        <begin position="160"/>
        <end position="227"/>
    </location>
</feature>
<dbReference type="GeneTree" id="ENSGT00940000159876"/>
<feature type="signal peptide" evidence="7">
    <location>
        <begin position="1"/>
        <end position="26"/>
    </location>
</feature>
<dbReference type="PANTHER" id="PTHR11640:SF157">
    <property type="entry name" value="V-SET AND IMMUNOGLOBULIN DOMAIN-CONTAINING PROTEIN 10"/>
    <property type="match status" value="1"/>
</dbReference>
<keyword evidence="2 6" id="KW-0472">Membrane</keyword>
<evidence type="ECO:0000313" key="9">
    <source>
        <dbReference type="Ensembl" id="ENSCMIP00000018824.1"/>
    </source>
</evidence>
<dbReference type="PANTHER" id="PTHR11640">
    <property type="entry name" value="NEPHRIN"/>
    <property type="match status" value="1"/>
</dbReference>
<dbReference type="AlphaFoldDB" id="A0A4W3ID95"/>
<evidence type="ECO:0000259" key="8">
    <source>
        <dbReference type="PROSITE" id="PS50835"/>
    </source>
</evidence>
<dbReference type="Proteomes" id="UP000314986">
    <property type="component" value="Unassembled WGS sequence"/>
</dbReference>
<feature type="chain" id="PRO_5021324314" description="Ig-like domain-containing protein" evidence="7">
    <location>
        <begin position="27"/>
        <end position="421"/>
    </location>
</feature>
<gene>
    <name evidence="9" type="primary">vsig10</name>
</gene>
<protein>
    <recommendedName>
        <fullName evidence="8">Ig-like domain-containing protein</fullName>
    </recommendedName>
</protein>
<comment type="subcellular location">
    <subcellularLocation>
        <location evidence="1">Membrane</location>
        <topology evidence="1">Single-pass type I membrane protein</topology>
    </subcellularLocation>
</comment>
<evidence type="ECO:0000256" key="3">
    <source>
        <dbReference type="ARBA" id="ARBA00023157"/>
    </source>
</evidence>
<evidence type="ECO:0000256" key="1">
    <source>
        <dbReference type="ARBA" id="ARBA00004479"/>
    </source>
</evidence>
<dbReference type="InterPro" id="IPR036179">
    <property type="entry name" value="Ig-like_dom_sf"/>
</dbReference>
<organism evidence="9 10">
    <name type="scientific">Callorhinchus milii</name>
    <name type="common">Ghost shark</name>
    <dbReference type="NCBI Taxonomy" id="7868"/>
    <lineage>
        <taxon>Eukaryota</taxon>
        <taxon>Metazoa</taxon>
        <taxon>Chordata</taxon>
        <taxon>Craniata</taxon>
        <taxon>Vertebrata</taxon>
        <taxon>Chondrichthyes</taxon>
        <taxon>Holocephali</taxon>
        <taxon>Chimaeriformes</taxon>
        <taxon>Callorhinchidae</taxon>
        <taxon>Callorhinchus</taxon>
    </lineage>
</organism>
<dbReference type="GO" id="GO:0007416">
    <property type="term" value="P:synapse assembly"/>
    <property type="evidence" value="ECO:0007669"/>
    <property type="project" value="TreeGrafter"/>
</dbReference>
<keyword evidence="6" id="KW-0812">Transmembrane</keyword>
<dbReference type="InterPro" id="IPR051275">
    <property type="entry name" value="Cell_adhesion_signaling"/>
</dbReference>
<dbReference type="SUPFAM" id="SSF48726">
    <property type="entry name" value="Immunoglobulin"/>
    <property type="match status" value="3"/>
</dbReference>
<reference evidence="10" key="3">
    <citation type="journal article" date="2014" name="Nature">
        <title>Elephant shark genome provides unique insights into gnathostome evolution.</title>
        <authorList>
            <consortium name="International Elephant Shark Genome Sequencing Consortium"/>
            <person name="Venkatesh B."/>
            <person name="Lee A.P."/>
            <person name="Ravi V."/>
            <person name="Maurya A.K."/>
            <person name="Lian M.M."/>
            <person name="Swann J.B."/>
            <person name="Ohta Y."/>
            <person name="Flajnik M.F."/>
            <person name="Sutoh Y."/>
            <person name="Kasahara M."/>
            <person name="Hoon S."/>
            <person name="Gangu V."/>
            <person name="Roy S.W."/>
            <person name="Irimia M."/>
            <person name="Korzh V."/>
            <person name="Kondrychyn I."/>
            <person name="Lim Z.W."/>
            <person name="Tay B.H."/>
            <person name="Tohari S."/>
            <person name="Kong K.W."/>
            <person name="Ho S."/>
            <person name="Lorente-Galdos B."/>
            <person name="Quilez J."/>
            <person name="Marques-Bonet T."/>
            <person name="Raney B.J."/>
            <person name="Ingham P.W."/>
            <person name="Tay A."/>
            <person name="Hillier L.W."/>
            <person name="Minx P."/>
            <person name="Boehm T."/>
            <person name="Wilson R.K."/>
            <person name="Brenner S."/>
            <person name="Warren W.C."/>
        </authorList>
    </citation>
    <scope>NUCLEOTIDE SEQUENCE [LARGE SCALE GENOMIC DNA]</scope>
</reference>
<dbReference type="GO" id="GO:0005886">
    <property type="term" value="C:plasma membrane"/>
    <property type="evidence" value="ECO:0007669"/>
    <property type="project" value="TreeGrafter"/>
</dbReference>
<dbReference type="InParanoid" id="A0A4W3ID95"/>
<accession>A0A4W3ID95</accession>
<keyword evidence="4" id="KW-0325">Glycoprotein</keyword>
<name>A0A4W3ID95_CALMI</name>
<keyword evidence="6" id="KW-1133">Transmembrane helix</keyword>
<dbReference type="Gene3D" id="2.60.40.10">
    <property type="entry name" value="Immunoglobulins"/>
    <property type="match status" value="3"/>
</dbReference>
<keyword evidence="5" id="KW-0393">Immunoglobulin domain</keyword>
<keyword evidence="7" id="KW-0732">Signal</keyword>
<dbReference type="CTD" id="54621"/>
<proteinExistence type="predicted"/>
<dbReference type="InterPro" id="IPR007110">
    <property type="entry name" value="Ig-like_dom"/>
</dbReference>
<dbReference type="Pfam" id="PF07679">
    <property type="entry name" value="I-set"/>
    <property type="match status" value="1"/>
</dbReference>
<reference evidence="10" key="2">
    <citation type="journal article" date="2007" name="PLoS Biol.">
        <title>Survey sequencing and comparative analysis of the elephant shark (Callorhinchus milii) genome.</title>
        <authorList>
            <person name="Venkatesh B."/>
            <person name="Kirkness E.F."/>
            <person name="Loh Y.H."/>
            <person name="Halpern A.L."/>
            <person name="Lee A.P."/>
            <person name="Johnson J."/>
            <person name="Dandona N."/>
            <person name="Viswanathan L.D."/>
            <person name="Tay A."/>
            <person name="Venter J.C."/>
            <person name="Strausberg R.L."/>
            <person name="Brenner S."/>
        </authorList>
    </citation>
    <scope>NUCLEOTIDE SEQUENCE [LARGE SCALE GENOMIC DNA]</scope>
</reference>
<feature type="transmembrane region" description="Helical" evidence="6">
    <location>
        <begin position="336"/>
        <end position="358"/>
    </location>
</feature>
<dbReference type="PROSITE" id="PS50835">
    <property type="entry name" value="IG_LIKE"/>
    <property type="match status" value="3"/>
</dbReference>
<dbReference type="SMART" id="SM00408">
    <property type="entry name" value="IGc2"/>
    <property type="match status" value="1"/>
</dbReference>
<feature type="domain" description="Ig-like" evidence="8">
    <location>
        <begin position="50"/>
        <end position="136"/>
    </location>
</feature>